<evidence type="ECO:0000313" key="1">
    <source>
        <dbReference type="EMBL" id="GAB95150.1"/>
    </source>
</evidence>
<dbReference type="AlphaFoldDB" id="K6W7I0"/>
<evidence type="ECO:0000313" key="2">
    <source>
        <dbReference type="Proteomes" id="UP000008366"/>
    </source>
</evidence>
<proteinExistence type="predicted"/>
<comment type="caution">
    <text evidence="1">The sequence shown here is derived from an EMBL/GenBank/DDBJ whole genome shotgun (WGS) entry which is preliminary data.</text>
</comment>
<sequence length="102" mass="11935">MRTIRYFFDLGHPYPLWETGTDTYTMKPADYGLSDSLARELKWLAEEYANRFDELVAATSADQDWREQPAGAEWRRRSEAAVERLRQEVEGRFAVSDESWPA</sequence>
<keyword evidence="2" id="KW-1185">Reference proteome</keyword>
<organism evidence="1 2">
    <name type="scientific">Kineosphaera limosa NBRC 100340</name>
    <dbReference type="NCBI Taxonomy" id="1184609"/>
    <lineage>
        <taxon>Bacteria</taxon>
        <taxon>Bacillati</taxon>
        <taxon>Actinomycetota</taxon>
        <taxon>Actinomycetes</taxon>
        <taxon>Micrococcales</taxon>
        <taxon>Dermatophilaceae</taxon>
        <taxon>Kineosphaera</taxon>
    </lineage>
</organism>
<reference evidence="1 2" key="1">
    <citation type="submission" date="2012-08" db="EMBL/GenBank/DDBJ databases">
        <title>Whole genome shotgun sequence of Kineosphaera limosa NBRC 100340.</title>
        <authorList>
            <person name="Yoshida I."/>
            <person name="Isaki S."/>
            <person name="Hosoyama A."/>
            <person name="Tsuchikane K."/>
            <person name="Katsumata H."/>
            <person name="Ando Y."/>
            <person name="Ohji S."/>
            <person name="Hamada M."/>
            <person name="Tamura T."/>
            <person name="Yamazoe A."/>
            <person name="Yamazaki S."/>
            <person name="Fujita N."/>
        </authorList>
    </citation>
    <scope>NUCLEOTIDE SEQUENCE [LARGE SCALE GENOMIC DNA]</scope>
    <source>
        <strain evidence="1 2">NBRC 100340</strain>
    </source>
</reference>
<name>K6W7I0_9MICO</name>
<dbReference type="eggNOG" id="ENOG502ZPJN">
    <property type="taxonomic scope" value="Bacteria"/>
</dbReference>
<gene>
    <name evidence="1" type="ORF">KILIM_016_00910</name>
</gene>
<dbReference type="EMBL" id="BAHD01000016">
    <property type="protein sequence ID" value="GAB95150.1"/>
    <property type="molecule type" value="Genomic_DNA"/>
</dbReference>
<dbReference type="RefSeq" id="WP_006591682.1">
    <property type="nucleotide sequence ID" value="NZ_BAHD01000016.1"/>
</dbReference>
<accession>K6W7I0</accession>
<dbReference type="Proteomes" id="UP000008366">
    <property type="component" value="Unassembled WGS sequence"/>
</dbReference>
<dbReference type="OrthoDB" id="4381340at2"/>
<protein>
    <submittedName>
        <fullName evidence="1">Uncharacterized protein</fullName>
    </submittedName>
</protein>